<keyword evidence="3" id="KW-1133">Transmembrane helix</keyword>
<keyword evidence="6" id="KW-1185">Reference proteome</keyword>
<dbReference type="Gene3D" id="1.10.8.1310">
    <property type="match status" value="1"/>
</dbReference>
<dbReference type="Gene3D" id="1.10.472.80">
    <property type="entry name" value="Ypt/Rab-GAP domain of gyp1p, domain 3"/>
    <property type="match status" value="1"/>
</dbReference>
<dbReference type="Proteomes" id="UP000799770">
    <property type="component" value="Unassembled WGS sequence"/>
</dbReference>
<dbReference type="InterPro" id="IPR035969">
    <property type="entry name" value="Rab-GAP_TBC_sf"/>
</dbReference>
<evidence type="ECO:0000313" key="5">
    <source>
        <dbReference type="EMBL" id="KAF2122396.1"/>
    </source>
</evidence>
<dbReference type="EMBL" id="ML977311">
    <property type="protein sequence ID" value="KAF2122396.1"/>
    <property type="molecule type" value="Genomic_DNA"/>
</dbReference>
<dbReference type="AlphaFoldDB" id="A0A6A5ZT22"/>
<dbReference type="OrthoDB" id="206700at2759"/>
<dbReference type="Pfam" id="PF00566">
    <property type="entry name" value="RabGAP-TBC"/>
    <property type="match status" value="1"/>
</dbReference>
<feature type="region of interest" description="Disordered" evidence="2">
    <location>
        <begin position="1"/>
        <end position="28"/>
    </location>
</feature>
<protein>
    <submittedName>
        <fullName evidence="5">Rab-GTPase-TBC domain-containing protein</fullName>
    </submittedName>
</protein>
<gene>
    <name evidence="5" type="ORF">BDV96DRAFT_640437</name>
</gene>
<dbReference type="SMART" id="SM00164">
    <property type="entry name" value="TBC"/>
    <property type="match status" value="1"/>
</dbReference>
<evidence type="ECO:0000256" key="3">
    <source>
        <dbReference type="SAM" id="Phobius"/>
    </source>
</evidence>
<dbReference type="FunFam" id="1.10.8.1310:FF:000001">
    <property type="entry name" value="TBC1 domain family, member 20"/>
    <property type="match status" value="1"/>
</dbReference>
<name>A0A6A5ZT22_9PLEO</name>
<evidence type="ECO:0000256" key="1">
    <source>
        <dbReference type="ARBA" id="ARBA00022468"/>
    </source>
</evidence>
<dbReference type="PANTHER" id="PTHR20913">
    <property type="entry name" value="TBC1 DOMAIN FAMILY MEMBER 20/GTPASE"/>
    <property type="match status" value="1"/>
</dbReference>
<keyword evidence="3" id="KW-0812">Transmembrane</keyword>
<proteinExistence type="predicted"/>
<dbReference type="PANTHER" id="PTHR20913:SF7">
    <property type="entry name" value="RE60063P"/>
    <property type="match status" value="1"/>
</dbReference>
<dbReference type="InterPro" id="IPR000195">
    <property type="entry name" value="Rab-GAP-TBC_dom"/>
</dbReference>
<sequence length="422" mass="47074">MASRTPSRSLSSASLPADDTSSSTSVPAAEPFAAEKEAKLASLLVACQNADLHALIELAASAHGLVNDTVRRTAWPILLGCGTQSSDGREGWKALPEHRDENQVALDVNRAFVYYPIESEKQLDRRKEHLSDVIVEVLRRYPALCYFQGYHDIVQVFLLVLGAQDAPPAVARLSLLRIRDFMLPSLDPAISHLELLPPIIQSADPVLFNHLPQAKPFFALASTLTLFAHVIQAYGDIARLFDFFLATDTVMPVYFFAAVLLSRREELLEIEKEDVDIFHATLGKLPQHLDLERLVDQSRALYSRFPPPYLRGWAWWRISSSSVLKASRTPADIASTRLETGLELLRKQETELQRKLAFDKALKRTTYIKTQLWYYRRSGTYGLAIAAGLYALWLGRNGGTGSRFLANGPVGDLLRRLAGTFA</sequence>
<dbReference type="PROSITE" id="PS50086">
    <property type="entry name" value="TBC_RABGAP"/>
    <property type="match status" value="1"/>
</dbReference>
<evidence type="ECO:0000259" key="4">
    <source>
        <dbReference type="PROSITE" id="PS50086"/>
    </source>
</evidence>
<reference evidence="5" key="1">
    <citation type="journal article" date="2020" name="Stud. Mycol.">
        <title>101 Dothideomycetes genomes: a test case for predicting lifestyles and emergence of pathogens.</title>
        <authorList>
            <person name="Haridas S."/>
            <person name="Albert R."/>
            <person name="Binder M."/>
            <person name="Bloem J."/>
            <person name="Labutti K."/>
            <person name="Salamov A."/>
            <person name="Andreopoulos B."/>
            <person name="Baker S."/>
            <person name="Barry K."/>
            <person name="Bills G."/>
            <person name="Bluhm B."/>
            <person name="Cannon C."/>
            <person name="Castanera R."/>
            <person name="Culley D."/>
            <person name="Daum C."/>
            <person name="Ezra D."/>
            <person name="Gonzalez J."/>
            <person name="Henrissat B."/>
            <person name="Kuo A."/>
            <person name="Liang C."/>
            <person name="Lipzen A."/>
            <person name="Lutzoni F."/>
            <person name="Magnuson J."/>
            <person name="Mondo S."/>
            <person name="Nolan M."/>
            <person name="Ohm R."/>
            <person name="Pangilinan J."/>
            <person name="Park H.-J."/>
            <person name="Ramirez L."/>
            <person name="Alfaro M."/>
            <person name="Sun H."/>
            <person name="Tritt A."/>
            <person name="Yoshinaga Y."/>
            <person name="Zwiers L.-H."/>
            <person name="Turgeon B."/>
            <person name="Goodwin S."/>
            <person name="Spatafora J."/>
            <person name="Crous P."/>
            <person name="Grigoriev I."/>
        </authorList>
    </citation>
    <scope>NUCLEOTIDE SEQUENCE</scope>
    <source>
        <strain evidence="5">CBS 627.86</strain>
    </source>
</reference>
<dbReference type="InterPro" id="IPR045913">
    <property type="entry name" value="TBC20/Gyp8-like"/>
</dbReference>
<keyword evidence="1" id="KW-0343">GTPase activation</keyword>
<keyword evidence="3" id="KW-0472">Membrane</keyword>
<accession>A0A6A5ZT22</accession>
<dbReference type="GO" id="GO:0005789">
    <property type="term" value="C:endoplasmic reticulum membrane"/>
    <property type="evidence" value="ECO:0007669"/>
    <property type="project" value="TreeGrafter"/>
</dbReference>
<feature type="transmembrane region" description="Helical" evidence="3">
    <location>
        <begin position="240"/>
        <end position="262"/>
    </location>
</feature>
<organism evidence="5 6">
    <name type="scientific">Lophiotrema nucula</name>
    <dbReference type="NCBI Taxonomy" id="690887"/>
    <lineage>
        <taxon>Eukaryota</taxon>
        <taxon>Fungi</taxon>
        <taxon>Dikarya</taxon>
        <taxon>Ascomycota</taxon>
        <taxon>Pezizomycotina</taxon>
        <taxon>Dothideomycetes</taxon>
        <taxon>Pleosporomycetidae</taxon>
        <taxon>Pleosporales</taxon>
        <taxon>Lophiotremataceae</taxon>
        <taxon>Lophiotrema</taxon>
    </lineage>
</organism>
<dbReference type="GO" id="GO:0006888">
    <property type="term" value="P:endoplasmic reticulum to Golgi vesicle-mediated transport"/>
    <property type="evidence" value="ECO:0007669"/>
    <property type="project" value="TreeGrafter"/>
</dbReference>
<dbReference type="FunFam" id="1.10.472.80:FF:000060">
    <property type="entry name" value="TBC domain protein, putative"/>
    <property type="match status" value="1"/>
</dbReference>
<feature type="domain" description="Rab-GAP TBC" evidence="4">
    <location>
        <begin position="65"/>
        <end position="248"/>
    </location>
</feature>
<feature type="transmembrane region" description="Helical" evidence="3">
    <location>
        <begin position="378"/>
        <end position="395"/>
    </location>
</feature>
<evidence type="ECO:0000256" key="2">
    <source>
        <dbReference type="SAM" id="MobiDB-lite"/>
    </source>
</evidence>
<evidence type="ECO:0000313" key="6">
    <source>
        <dbReference type="Proteomes" id="UP000799770"/>
    </source>
</evidence>
<dbReference type="GO" id="GO:0005096">
    <property type="term" value="F:GTPase activator activity"/>
    <property type="evidence" value="ECO:0007669"/>
    <property type="project" value="UniProtKB-KW"/>
</dbReference>
<dbReference type="SUPFAM" id="SSF47923">
    <property type="entry name" value="Ypt/Rab-GAP domain of gyp1p"/>
    <property type="match status" value="2"/>
</dbReference>